<name>A0ABX1TBD0_9PROT</name>
<evidence type="ECO:0000256" key="1">
    <source>
        <dbReference type="SAM" id="Phobius"/>
    </source>
</evidence>
<dbReference type="PANTHER" id="PTHR12277">
    <property type="entry name" value="ALPHA/BETA HYDROLASE DOMAIN-CONTAINING PROTEIN"/>
    <property type="match status" value="1"/>
</dbReference>
<dbReference type="InterPro" id="IPR029058">
    <property type="entry name" value="AB_hydrolase_fold"/>
</dbReference>
<gene>
    <name evidence="3" type="ORF">E4Q08_11700</name>
</gene>
<sequence>MVGFVRPVCRRHDYNGPDRLRPAAARGMRASAIRPLASHPVVRRCRWISIPVSLRYAAQMTNRQPVKLLNILVALVVAYAIFCGLVFAFQERLLYFPLTLAPDELAMLVRDGNLRPWRPESLHAYLRQPEGRSARATVVVFHGNAGTALHRDMFTEALVPLGFRVILAEYPGYAGKPGSLGEASLVADAVATLRAAREDFPGPLIGWGESLGAGVLGAALAGNPGLVDGIVLMTPWDSLADVASHHYPYLPVRWMLRDRYDTVANLQDFPGPAAVLLATEDQVIPARFGHRLFDALSGRKILHIFPGADHNSWPFDPSQRWWDEVMRAVSPGAGRSGD</sequence>
<accession>A0ABX1TBD0</accession>
<keyword evidence="1" id="KW-0812">Transmembrane</keyword>
<organism evidence="3 4">
    <name type="scientific">Candidatus Accumulibacter contiguus</name>
    <dbReference type="NCBI Taxonomy" id="2954381"/>
    <lineage>
        <taxon>Bacteria</taxon>
        <taxon>Pseudomonadati</taxon>
        <taxon>Pseudomonadota</taxon>
        <taxon>Betaproteobacteria</taxon>
        <taxon>Candidatus Accumulibacter</taxon>
    </lineage>
</organism>
<proteinExistence type="predicted"/>
<keyword evidence="1" id="KW-1133">Transmembrane helix</keyword>
<feature type="transmembrane region" description="Helical" evidence="1">
    <location>
        <begin position="68"/>
        <end position="89"/>
    </location>
</feature>
<dbReference type="InterPro" id="IPR022742">
    <property type="entry name" value="Hydrolase_4"/>
</dbReference>
<dbReference type="Gene3D" id="3.40.50.1820">
    <property type="entry name" value="alpha/beta hydrolase"/>
    <property type="match status" value="1"/>
</dbReference>
<keyword evidence="1" id="KW-0472">Membrane</keyword>
<feature type="domain" description="Serine aminopeptidase S33" evidence="2">
    <location>
        <begin position="133"/>
        <end position="236"/>
    </location>
</feature>
<evidence type="ECO:0000259" key="2">
    <source>
        <dbReference type="Pfam" id="PF12146"/>
    </source>
</evidence>
<dbReference type="GO" id="GO:0016787">
    <property type="term" value="F:hydrolase activity"/>
    <property type="evidence" value="ECO:0007669"/>
    <property type="project" value="UniProtKB-KW"/>
</dbReference>
<dbReference type="SUPFAM" id="SSF53474">
    <property type="entry name" value="alpha/beta-Hydrolases"/>
    <property type="match status" value="1"/>
</dbReference>
<dbReference type="Pfam" id="PF12146">
    <property type="entry name" value="Hydrolase_4"/>
    <property type="match status" value="1"/>
</dbReference>
<dbReference type="EMBL" id="SPMX01000029">
    <property type="protein sequence ID" value="NMQ05880.1"/>
    <property type="molecule type" value="Genomic_DNA"/>
</dbReference>
<evidence type="ECO:0000313" key="4">
    <source>
        <dbReference type="Proteomes" id="UP000886469"/>
    </source>
</evidence>
<protein>
    <submittedName>
        <fullName evidence="3">Alpha/beta hydrolase</fullName>
    </submittedName>
</protein>
<comment type="caution">
    <text evidence="3">The sequence shown here is derived from an EMBL/GenBank/DDBJ whole genome shotgun (WGS) entry which is preliminary data.</text>
</comment>
<keyword evidence="4" id="KW-1185">Reference proteome</keyword>
<evidence type="ECO:0000313" key="3">
    <source>
        <dbReference type="EMBL" id="NMQ05880.1"/>
    </source>
</evidence>
<reference evidence="3" key="1">
    <citation type="submission" date="2019-03" db="EMBL/GenBank/DDBJ databases">
        <title>Metabolic reconstructions from genomes of highly enriched 'Candidatus Accumulibacter' and 'Candidatus Competibacter' bioreactor populations.</title>
        <authorList>
            <person name="Annavajhala M.K."/>
            <person name="Welles L."/>
            <person name="Abbas B."/>
            <person name="Sorokin D."/>
            <person name="Park H."/>
            <person name="Van Loosdrecht M."/>
            <person name="Chandran K."/>
        </authorList>
    </citation>
    <scope>NUCLEOTIDE SEQUENCE</scope>
    <source>
        <strain evidence="3">SBR_L</strain>
    </source>
</reference>
<dbReference type="Proteomes" id="UP000886469">
    <property type="component" value="Unassembled WGS sequence"/>
</dbReference>
<keyword evidence="3" id="KW-0378">Hydrolase</keyword>